<name>D9PG83_9ZZZZ</name>
<sequence length="103" mass="11106">AVKPEPIKRNCIKIKIVPAVVSKCHPEWQFIDALAPSDACIAKGMIPTAECPCRWRSGIVNEQNVVVPPAIYLWPVVNIATGCGNPWSSGSPFAKCMAKGVAY</sequence>
<protein>
    <submittedName>
        <fullName evidence="1">Uncharacterized protein</fullName>
    </submittedName>
</protein>
<reference evidence="1" key="1">
    <citation type="submission" date="2010-07" db="EMBL/GenBank/DDBJ databases">
        <authorList>
            <consortium name="CONSOLIDER consortium CSD2007-00005"/>
            <person name="Guazzaroni M.-E."/>
            <person name="Richter M."/>
            <person name="Garcia-Salamanca A."/>
            <person name="Yarza P."/>
            <person name="Ferrer M."/>
        </authorList>
    </citation>
    <scope>NUCLEOTIDE SEQUENCE</scope>
</reference>
<feature type="non-terminal residue" evidence="1">
    <location>
        <position position="1"/>
    </location>
</feature>
<accession>D9PG83</accession>
<organism evidence="1">
    <name type="scientific">sediment metagenome</name>
    <dbReference type="NCBI Taxonomy" id="749907"/>
    <lineage>
        <taxon>unclassified sequences</taxon>
        <taxon>metagenomes</taxon>
        <taxon>ecological metagenomes</taxon>
    </lineage>
</organism>
<dbReference type="AlphaFoldDB" id="D9PG83"/>
<comment type="caution">
    <text evidence="1">The sequence shown here is derived from an EMBL/GenBank/DDBJ whole genome shotgun (WGS) entry which is preliminary data.</text>
</comment>
<reference evidence="1" key="2">
    <citation type="journal article" date="2011" name="Microb. Ecol.">
        <title>Taxonomic and Functional Metagenomic Profiling of the Microbial Community in the Anoxic Sediment of a Sub-saline Shallow Lake (Laguna de Carrizo, Central Spain).</title>
        <authorList>
            <person name="Ferrer M."/>
            <person name="Guazzaroni M.E."/>
            <person name="Richter M."/>
            <person name="Garcia-Salamanca A."/>
            <person name="Yarza P."/>
            <person name="Suarez-Suarez A."/>
            <person name="Solano J."/>
            <person name="Alcaide M."/>
            <person name="van Dillewijn P."/>
            <person name="Molina-Henares M.A."/>
            <person name="Lopez-Cortes N."/>
            <person name="Al-Ramahi Y."/>
            <person name="Guerrero C."/>
            <person name="Acosta A."/>
            <person name="de Eugenio L.I."/>
            <person name="Martinez V."/>
            <person name="Marques S."/>
            <person name="Rojo F."/>
            <person name="Santero E."/>
            <person name="Genilloud O."/>
            <person name="Perez-Perez J."/>
            <person name="Rossello-Mora R."/>
            <person name="Ramos J.L."/>
        </authorList>
    </citation>
    <scope>NUCLEOTIDE SEQUENCE</scope>
</reference>
<gene>
    <name evidence="1" type="ORF">LDC_0530</name>
</gene>
<dbReference type="EMBL" id="ADZX01000199">
    <property type="protein sequence ID" value="EFK97432.1"/>
    <property type="molecule type" value="Genomic_DNA"/>
</dbReference>
<evidence type="ECO:0000313" key="1">
    <source>
        <dbReference type="EMBL" id="EFK97432.1"/>
    </source>
</evidence>
<proteinExistence type="predicted"/>